<organism evidence="1 2">
    <name type="scientific">Pseudomonas poae</name>
    <dbReference type="NCBI Taxonomy" id="200451"/>
    <lineage>
        <taxon>Bacteria</taxon>
        <taxon>Pseudomonadati</taxon>
        <taxon>Pseudomonadota</taxon>
        <taxon>Gammaproteobacteria</taxon>
        <taxon>Pseudomonadales</taxon>
        <taxon>Pseudomonadaceae</taxon>
        <taxon>Pseudomonas</taxon>
    </lineage>
</organism>
<evidence type="ECO:0000313" key="2">
    <source>
        <dbReference type="Proteomes" id="UP000238045"/>
    </source>
</evidence>
<dbReference type="AlphaFoldDB" id="A0A2S9EUL3"/>
<proteinExistence type="predicted"/>
<comment type="caution">
    <text evidence="1">The sequence shown here is derived from an EMBL/GenBank/DDBJ whole genome shotgun (WGS) entry which is preliminary data.</text>
</comment>
<gene>
    <name evidence="1" type="ORF">CQZ99_10090</name>
</gene>
<dbReference type="Gene3D" id="1.20.1290.30">
    <property type="match status" value="1"/>
</dbReference>
<sequence length="259" mass="28235">MLNVQRLLLPDTNQSPLHILAGVKIADRLGETSNTLEVIFLVPAKASLTSGALHEALGSTVHNSLVKGKPVTLPSGAQMRCETMKTLQWVTKPSVIIAVFASQDMMDKVDALQNLVAVVAVPWTPDAIEDWNKTWSPQVLGKPKKVGTSAQAATKLIDDPVVEQAMKSLTSVANLATNVLHPSDEDLAKRILRILRSRDHGEPAENIKLWAIRNGWLPKAAERLETLAEKAFALRAKPKLDNPVHAEQSYQRWADAAGS</sequence>
<accession>A0A2S9EUL3</accession>
<dbReference type="EMBL" id="PCQL01000008">
    <property type="protein sequence ID" value="PRC19687.1"/>
    <property type="molecule type" value="Genomic_DNA"/>
</dbReference>
<protein>
    <submittedName>
        <fullName evidence="1">Uncharacterized protein</fullName>
    </submittedName>
</protein>
<dbReference type="Proteomes" id="UP000238045">
    <property type="component" value="Unassembled WGS sequence"/>
</dbReference>
<dbReference type="InterPro" id="IPR037210">
    <property type="entry name" value="YoaC-like_sf"/>
</dbReference>
<dbReference type="RefSeq" id="WP_105696555.1">
    <property type="nucleotide sequence ID" value="NZ_CP159260.1"/>
</dbReference>
<name>A0A2S9EUL3_9PSED</name>
<evidence type="ECO:0000313" key="1">
    <source>
        <dbReference type="EMBL" id="PRC19687.1"/>
    </source>
</evidence>
<reference evidence="1 2" key="1">
    <citation type="submission" date="2017-09" db="EMBL/GenBank/DDBJ databases">
        <title>Genomic, metabolic, and phenotypic characteristics of bacterial isolates from the natural microbiome of the model nematode Caenorhabditis elegans.</title>
        <authorList>
            <person name="Zimmermann J."/>
            <person name="Obeng N."/>
            <person name="Yang W."/>
            <person name="Obeng O."/>
            <person name="Kissoyan K."/>
            <person name="Pees B."/>
            <person name="Dirksen P."/>
            <person name="Hoppner M."/>
            <person name="Franke A."/>
            <person name="Rosenstiel P."/>
            <person name="Leippe M."/>
            <person name="Dierking K."/>
            <person name="Kaleta C."/>
            <person name="Schulenburg H."/>
        </authorList>
    </citation>
    <scope>NUCLEOTIDE SEQUENCE [LARGE SCALE GENOMIC DNA]</scope>
    <source>
        <strain evidence="1 2">MYb117</strain>
    </source>
</reference>
<keyword evidence="2" id="KW-1185">Reference proteome</keyword>